<reference evidence="3 4" key="2">
    <citation type="submission" date="2018-03" db="EMBL/GenBank/DDBJ databases">
        <title>The ancient ancestry and fast evolution of plastids.</title>
        <authorList>
            <person name="Moore K.R."/>
            <person name="Magnabosco C."/>
            <person name="Momper L."/>
            <person name="Gold D.A."/>
            <person name="Bosak T."/>
            <person name="Fournier G.P."/>
        </authorList>
    </citation>
    <scope>NUCLEOTIDE SEQUENCE [LARGE SCALE GENOMIC DNA]</scope>
    <source>
        <strain evidence="3 4">ULC007</strain>
    </source>
</reference>
<organism evidence="3 4">
    <name type="scientific">Phormidesmis priestleyi ULC007</name>
    <dbReference type="NCBI Taxonomy" id="1920490"/>
    <lineage>
        <taxon>Bacteria</taxon>
        <taxon>Bacillati</taxon>
        <taxon>Cyanobacteriota</taxon>
        <taxon>Cyanophyceae</taxon>
        <taxon>Leptolyngbyales</taxon>
        <taxon>Leptolyngbyaceae</taxon>
        <taxon>Phormidesmis</taxon>
    </lineage>
</organism>
<evidence type="ECO:0000256" key="2">
    <source>
        <dbReference type="SAM" id="Phobius"/>
    </source>
</evidence>
<dbReference type="Proteomes" id="UP000238634">
    <property type="component" value="Unassembled WGS sequence"/>
</dbReference>
<keyword evidence="4" id="KW-1185">Reference proteome</keyword>
<protein>
    <submittedName>
        <fullName evidence="3">Uncharacterized protein</fullName>
    </submittedName>
</protein>
<feature type="region of interest" description="Disordered" evidence="1">
    <location>
        <begin position="309"/>
        <end position="346"/>
    </location>
</feature>
<sequence>MRRQTSPVAARYLLARLRPLTRPIFWGPAIALMFVILFTWQYWMRPEWLSYFGVNASSGDTSGLSPEDRAIGADIDTLPMLFNDFGVANSASKQADPAKSDLATSTDLAKLPQIPIPGSAIAPQSSDKSVGNSNVFGATMQKLGLPDLGLTGNSTIGGAANSTQLQNSNNLGSVLDLNNLLKFPTVGTSTENSSQAASTNYGTSPEGSVTPSNNRPTQTPSSFTSIAPSTPIEGATSLGNFGVNAAPTTPYTNSYTSIVEGTQPLPVNGTVPVVPPIVPISPLSTQPQPVLSPQPLSNSSSLNAIPAPLVPQQPQSFPTNDVPFTAPRPIPGRVLGGGQINTFSNP</sequence>
<evidence type="ECO:0000256" key="1">
    <source>
        <dbReference type="SAM" id="MobiDB-lite"/>
    </source>
</evidence>
<evidence type="ECO:0000313" key="4">
    <source>
        <dbReference type="Proteomes" id="UP000238634"/>
    </source>
</evidence>
<keyword evidence="2" id="KW-0812">Transmembrane</keyword>
<dbReference type="OrthoDB" id="459661at2"/>
<proteinExistence type="predicted"/>
<keyword evidence="2" id="KW-0472">Membrane</keyword>
<feature type="region of interest" description="Disordered" evidence="1">
    <location>
        <begin position="187"/>
        <end position="231"/>
    </location>
</feature>
<comment type="caution">
    <text evidence="3">The sequence shown here is derived from an EMBL/GenBank/DDBJ whole genome shotgun (WGS) entry which is preliminary data.</text>
</comment>
<keyword evidence="2" id="KW-1133">Transmembrane helix</keyword>
<dbReference type="AlphaFoldDB" id="A0A2T1DFL7"/>
<dbReference type="RefSeq" id="WP_073071321.1">
    <property type="nucleotide sequence ID" value="NZ_MPPI01000011.1"/>
</dbReference>
<feature type="transmembrane region" description="Helical" evidence="2">
    <location>
        <begin position="20"/>
        <end position="43"/>
    </location>
</feature>
<dbReference type="STRING" id="1920490.GCA_001895925_04478"/>
<gene>
    <name evidence="3" type="ORF">C7B65_11875</name>
</gene>
<feature type="compositionally biased region" description="Polar residues" evidence="1">
    <location>
        <begin position="187"/>
        <end position="228"/>
    </location>
</feature>
<dbReference type="EMBL" id="PVWG01000011">
    <property type="protein sequence ID" value="PSB19266.1"/>
    <property type="molecule type" value="Genomic_DNA"/>
</dbReference>
<evidence type="ECO:0000313" key="3">
    <source>
        <dbReference type="EMBL" id="PSB19266.1"/>
    </source>
</evidence>
<name>A0A2T1DFL7_9CYAN</name>
<accession>A0A2T1DFL7</accession>
<reference evidence="3 4" key="1">
    <citation type="submission" date="2018-02" db="EMBL/GenBank/DDBJ databases">
        <authorList>
            <person name="Cohen D.B."/>
            <person name="Kent A.D."/>
        </authorList>
    </citation>
    <scope>NUCLEOTIDE SEQUENCE [LARGE SCALE GENOMIC DNA]</scope>
    <source>
        <strain evidence="3 4">ULC007</strain>
    </source>
</reference>